<proteinExistence type="predicted"/>
<comment type="caution">
    <text evidence="2">The sequence shown here is derived from an EMBL/GenBank/DDBJ whole genome shotgun (WGS) entry which is preliminary data.</text>
</comment>
<evidence type="ECO:0000313" key="2">
    <source>
        <dbReference type="EMBL" id="MEU5712335.1"/>
    </source>
</evidence>
<sequence length="124" mass="12945">MAGYQCGSCSYGSDDLDELQQHSHETGHVGTRKNDAEPAEGKFGKARAAAKAGAKVLAVAAVVGFSAWKYKALQSMAAGLVVQLAESATENAALKSENEHLKSENDYLRSATGAGKTLNGFRGL</sequence>
<keyword evidence="3" id="KW-1185">Reference proteome</keyword>
<organism evidence="2 3">
    <name type="scientific">Streptomyces flaveolus</name>
    <dbReference type="NCBI Taxonomy" id="67297"/>
    <lineage>
        <taxon>Bacteria</taxon>
        <taxon>Bacillati</taxon>
        <taxon>Actinomycetota</taxon>
        <taxon>Actinomycetes</taxon>
        <taxon>Kitasatosporales</taxon>
        <taxon>Streptomycetaceae</taxon>
        <taxon>Streptomyces</taxon>
    </lineage>
</organism>
<accession>A0ABV3AKL6</accession>
<protein>
    <recommendedName>
        <fullName evidence="4">C2H2-type domain-containing protein</fullName>
    </recommendedName>
</protein>
<evidence type="ECO:0000256" key="1">
    <source>
        <dbReference type="SAM" id="MobiDB-lite"/>
    </source>
</evidence>
<feature type="region of interest" description="Disordered" evidence="1">
    <location>
        <begin position="15"/>
        <end position="42"/>
    </location>
</feature>
<dbReference type="Proteomes" id="UP001551011">
    <property type="component" value="Unassembled WGS sequence"/>
</dbReference>
<name>A0ABV3AKL6_9ACTN</name>
<evidence type="ECO:0000313" key="3">
    <source>
        <dbReference type="Proteomes" id="UP001551011"/>
    </source>
</evidence>
<evidence type="ECO:0008006" key="4">
    <source>
        <dbReference type="Google" id="ProtNLM"/>
    </source>
</evidence>
<feature type="compositionally biased region" description="Basic and acidic residues" evidence="1">
    <location>
        <begin position="19"/>
        <end position="42"/>
    </location>
</feature>
<dbReference type="RefSeq" id="WP_030651257.1">
    <property type="nucleotide sequence ID" value="NZ_JBEXDP010000031.1"/>
</dbReference>
<reference evidence="2 3" key="1">
    <citation type="submission" date="2024-06" db="EMBL/GenBank/DDBJ databases">
        <title>The Natural Products Discovery Center: Release of the First 8490 Sequenced Strains for Exploring Actinobacteria Biosynthetic Diversity.</title>
        <authorList>
            <person name="Kalkreuter E."/>
            <person name="Kautsar S.A."/>
            <person name="Yang D."/>
            <person name="Bader C.D."/>
            <person name="Teijaro C.N."/>
            <person name="Fluegel L."/>
            <person name="Davis C.M."/>
            <person name="Simpson J.R."/>
            <person name="Lauterbach L."/>
            <person name="Steele A.D."/>
            <person name="Gui C."/>
            <person name="Meng S."/>
            <person name="Li G."/>
            <person name="Viehrig K."/>
            <person name="Ye F."/>
            <person name="Su P."/>
            <person name="Kiefer A.F."/>
            <person name="Nichols A."/>
            <person name="Cepeda A.J."/>
            <person name="Yan W."/>
            <person name="Fan B."/>
            <person name="Jiang Y."/>
            <person name="Adhikari A."/>
            <person name="Zheng C.-J."/>
            <person name="Schuster L."/>
            <person name="Cowan T.M."/>
            <person name="Smanski M.J."/>
            <person name="Chevrette M.G."/>
            <person name="De Carvalho L.P.S."/>
            <person name="Shen B."/>
        </authorList>
    </citation>
    <scope>NUCLEOTIDE SEQUENCE [LARGE SCALE GENOMIC DNA]</scope>
    <source>
        <strain evidence="2 3">NPDC020594</strain>
    </source>
</reference>
<dbReference type="EMBL" id="JBFAEG010000035">
    <property type="protein sequence ID" value="MEU5712335.1"/>
    <property type="molecule type" value="Genomic_DNA"/>
</dbReference>
<gene>
    <name evidence="2" type="ORF">AB0H04_36760</name>
</gene>